<name>A0A392PSA7_9FABA</name>
<proteinExistence type="predicted"/>
<dbReference type="GO" id="GO:0005777">
    <property type="term" value="C:peroxisome"/>
    <property type="evidence" value="ECO:0007669"/>
    <property type="project" value="TreeGrafter"/>
</dbReference>
<organism evidence="8 9">
    <name type="scientific">Trifolium medium</name>
    <dbReference type="NCBI Taxonomy" id="97028"/>
    <lineage>
        <taxon>Eukaryota</taxon>
        <taxon>Viridiplantae</taxon>
        <taxon>Streptophyta</taxon>
        <taxon>Embryophyta</taxon>
        <taxon>Tracheophyta</taxon>
        <taxon>Spermatophyta</taxon>
        <taxon>Magnoliopsida</taxon>
        <taxon>eudicotyledons</taxon>
        <taxon>Gunneridae</taxon>
        <taxon>Pentapetalae</taxon>
        <taxon>rosids</taxon>
        <taxon>fabids</taxon>
        <taxon>Fabales</taxon>
        <taxon>Fabaceae</taxon>
        <taxon>Papilionoideae</taxon>
        <taxon>50 kb inversion clade</taxon>
        <taxon>NPAAA clade</taxon>
        <taxon>Hologalegina</taxon>
        <taxon>IRL clade</taxon>
        <taxon>Trifolieae</taxon>
        <taxon>Trifolium</taxon>
    </lineage>
</organism>
<sequence>FLSQMFKDRNVATQLVRRAETAGFKAIVLTVDSAVFGRKKANIKNRFTYPSYVRLKNYEGMDLDKTKDSSPASVINGIYDRSLNWKVI</sequence>
<dbReference type="AlphaFoldDB" id="A0A392PSA7"/>
<evidence type="ECO:0000256" key="1">
    <source>
        <dbReference type="ARBA" id="ARBA00001917"/>
    </source>
</evidence>
<dbReference type="GO" id="GO:0003973">
    <property type="term" value="F:(S)-2-hydroxy-acid oxidase activity"/>
    <property type="evidence" value="ECO:0007669"/>
    <property type="project" value="UniProtKB-EC"/>
</dbReference>
<reference evidence="8 9" key="1">
    <citation type="journal article" date="2018" name="Front. Plant Sci.">
        <title>Red Clover (Trifolium pratense) and Zigzag Clover (T. medium) - A Picture of Genomic Similarities and Differences.</title>
        <authorList>
            <person name="Dluhosova J."/>
            <person name="Istvanek J."/>
            <person name="Nedelnik J."/>
            <person name="Repkova J."/>
        </authorList>
    </citation>
    <scope>NUCLEOTIDE SEQUENCE [LARGE SCALE GENOMIC DNA]</scope>
    <source>
        <strain evidence="9">cv. 10/8</strain>
        <tissue evidence="8">Leaf</tissue>
    </source>
</reference>
<dbReference type="GO" id="GO:0009854">
    <property type="term" value="P:oxidative photosynthetic carbon pathway"/>
    <property type="evidence" value="ECO:0007669"/>
    <property type="project" value="UniProtKB-KW"/>
</dbReference>
<accession>A0A392PSA7</accession>
<dbReference type="Gene3D" id="3.20.20.70">
    <property type="entry name" value="Aldolase class I"/>
    <property type="match status" value="1"/>
</dbReference>
<evidence type="ECO:0000256" key="4">
    <source>
        <dbReference type="ARBA" id="ARBA00022630"/>
    </source>
</evidence>
<keyword evidence="4" id="KW-0285">Flavoprotein</keyword>
<feature type="domain" description="FMN-dependent dehydrogenase" evidence="7">
    <location>
        <begin position="4"/>
        <end position="86"/>
    </location>
</feature>
<evidence type="ECO:0000313" key="8">
    <source>
        <dbReference type="EMBL" id="MCI14562.1"/>
    </source>
</evidence>
<evidence type="ECO:0000256" key="5">
    <source>
        <dbReference type="ARBA" id="ARBA00022643"/>
    </source>
</evidence>
<feature type="non-terminal residue" evidence="8">
    <location>
        <position position="1"/>
    </location>
</feature>
<evidence type="ECO:0000256" key="3">
    <source>
        <dbReference type="ARBA" id="ARBA00022594"/>
    </source>
</evidence>
<dbReference type="PANTHER" id="PTHR10578">
    <property type="entry name" value="S -2-HYDROXY-ACID OXIDASE-RELATED"/>
    <property type="match status" value="1"/>
</dbReference>
<dbReference type="InterPro" id="IPR000262">
    <property type="entry name" value="FMN-dep_DH"/>
</dbReference>
<comment type="cofactor">
    <cofactor evidence="1">
        <name>FMN</name>
        <dbReference type="ChEBI" id="CHEBI:58210"/>
    </cofactor>
</comment>
<evidence type="ECO:0000313" key="9">
    <source>
        <dbReference type="Proteomes" id="UP000265520"/>
    </source>
</evidence>
<dbReference type="SUPFAM" id="SSF51395">
    <property type="entry name" value="FMN-linked oxidoreductases"/>
    <property type="match status" value="1"/>
</dbReference>
<dbReference type="Proteomes" id="UP000265520">
    <property type="component" value="Unassembled WGS sequence"/>
</dbReference>
<evidence type="ECO:0000259" key="7">
    <source>
        <dbReference type="Pfam" id="PF01070"/>
    </source>
</evidence>
<dbReference type="EMBL" id="LXQA010092890">
    <property type="protein sequence ID" value="MCI14562.1"/>
    <property type="molecule type" value="Genomic_DNA"/>
</dbReference>
<protein>
    <submittedName>
        <fullName evidence="8">Peroxisomal-2-hydroxy-acid oxidase GLO1-like</fullName>
    </submittedName>
</protein>
<keyword evidence="9" id="KW-1185">Reference proteome</keyword>
<dbReference type="Pfam" id="PF01070">
    <property type="entry name" value="FMN_dh"/>
    <property type="match status" value="1"/>
</dbReference>
<comment type="pathway">
    <text evidence="2">Photosynthesis; photorespiration; glycine from 2-phosphoglycolate: step 2/3.</text>
</comment>
<comment type="caution">
    <text evidence="8">The sequence shown here is derived from an EMBL/GenBank/DDBJ whole genome shotgun (WGS) entry which is preliminary data.</text>
</comment>
<evidence type="ECO:0000256" key="2">
    <source>
        <dbReference type="ARBA" id="ARBA00004923"/>
    </source>
</evidence>
<dbReference type="InterPro" id="IPR013785">
    <property type="entry name" value="Aldolase_TIM"/>
</dbReference>
<comment type="catalytic activity">
    <reaction evidence="6">
        <text>glycolate + O2 = glyoxylate + H2O2</text>
        <dbReference type="Rhea" id="RHEA:25311"/>
        <dbReference type="ChEBI" id="CHEBI:15379"/>
        <dbReference type="ChEBI" id="CHEBI:16240"/>
        <dbReference type="ChEBI" id="CHEBI:29805"/>
        <dbReference type="ChEBI" id="CHEBI:36655"/>
        <dbReference type="EC" id="1.1.3.15"/>
    </reaction>
    <physiologicalReaction direction="left-to-right" evidence="6">
        <dbReference type="Rhea" id="RHEA:25312"/>
    </physiologicalReaction>
</comment>
<keyword evidence="5" id="KW-0288">FMN</keyword>
<evidence type="ECO:0000256" key="6">
    <source>
        <dbReference type="ARBA" id="ARBA00036241"/>
    </source>
</evidence>
<keyword evidence="3" id="KW-0323">Glycolate pathway</keyword>
<dbReference type="PANTHER" id="PTHR10578:SF107">
    <property type="entry name" value="2-HYDROXYACID OXIDASE 1"/>
    <property type="match status" value="1"/>
</dbReference>